<proteinExistence type="inferred from homology"/>
<keyword evidence="3" id="KW-0539">Nucleus</keyword>
<keyword evidence="7" id="KW-1185">Reference proteome</keyword>
<dbReference type="Proteomes" id="UP000325440">
    <property type="component" value="Unassembled WGS sequence"/>
</dbReference>
<dbReference type="EMBL" id="CABPRJ010000482">
    <property type="protein sequence ID" value="VVC28667.1"/>
    <property type="molecule type" value="Genomic_DNA"/>
</dbReference>
<organism evidence="6 7">
    <name type="scientific">Cinara cedri</name>
    <dbReference type="NCBI Taxonomy" id="506608"/>
    <lineage>
        <taxon>Eukaryota</taxon>
        <taxon>Metazoa</taxon>
        <taxon>Ecdysozoa</taxon>
        <taxon>Arthropoda</taxon>
        <taxon>Hexapoda</taxon>
        <taxon>Insecta</taxon>
        <taxon>Pterygota</taxon>
        <taxon>Neoptera</taxon>
        <taxon>Paraneoptera</taxon>
        <taxon>Hemiptera</taxon>
        <taxon>Sternorrhyncha</taxon>
        <taxon>Aphidomorpha</taxon>
        <taxon>Aphidoidea</taxon>
        <taxon>Aphididae</taxon>
        <taxon>Lachninae</taxon>
        <taxon>Cinara</taxon>
    </lineage>
</organism>
<feature type="domain" description="Ribosomal RNA-processing protein 14/surfeit locus protein 6 C-terminal" evidence="5">
    <location>
        <begin position="90"/>
        <end position="266"/>
    </location>
</feature>
<dbReference type="GO" id="GO:0003677">
    <property type="term" value="F:DNA binding"/>
    <property type="evidence" value="ECO:0007669"/>
    <property type="project" value="TreeGrafter"/>
</dbReference>
<dbReference type="AlphaFoldDB" id="A0A5E4MCV1"/>
<evidence type="ECO:0000256" key="2">
    <source>
        <dbReference type="ARBA" id="ARBA00005904"/>
    </source>
</evidence>
<reference evidence="6 7" key="1">
    <citation type="submission" date="2019-08" db="EMBL/GenBank/DDBJ databases">
        <authorList>
            <person name="Alioto T."/>
            <person name="Alioto T."/>
            <person name="Gomez Garrido J."/>
        </authorList>
    </citation>
    <scope>NUCLEOTIDE SEQUENCE [LARGE SCALE GENOMIC DNA]</scope>
</reference>
<feature type="compositionally biased region" description="Basic residues" evidence="4">
    <location>
        <begin position="96"/>
        <end position="105"/>
    </location>
</feature>
<dbReference type="GO" id="GO:0042274">
    <property type="term" value="P:ribosomal small subunit biogenesis"/>
    <property type="evidence" value="ECO:0007669"/>
    <property type="project" value="TreeGrafter"/>
</dbReference>
<dbReference type="Pfam" id="PF04935">
    <property type="entry name" value="SURF6"/>
    <property type="match status" value="1"/>
</dbReference>
<dbReference type="InterPro" id="IPR007019">
    <property type="entry name" value="SURF6"/>
</dbReference>
<feature type="region of interest" description="Disordered" evidence="4">
    <location>
        <begin position="224"/>
        <end position="269"/>
    </location>
</feature>
<dbReference type="PANTHER" id="PTHR14369">
    <property type="entry name" value="SURFEIT LOCUS PROTEIN 6"/>
    <property type="match status" value="1"/>
</dbReference>
<feature type="compositionally biased region" description="Basic and acidic residues" evidence="4">
    <location>
        <begin position="230"/>
        <end position="251"/>
    </location>
</feature>
<evidence type="ECO:0000256" key="4">
    <source>
        <dbReference type="SAM" id="MobiDB-lite"/>
    </source>
</evidence>
<dbReference type="GO" id="GO:0042273">
    <property type="term" value="P:ribosomal large subunit biogenesis"/>
    <property type="evidence" value="ECO:0007669"/>
    <property type="project" value="TreeGrafter"/>
</dbReference>
<protein>
    <submittedName>
        <fullName evidence="6">Ribosomal RNA-processing protein 14/surfeit locus protein 6, C-terminal domain</fullName>
    </submittedName>
</protein>
<gene>
    <name evidence="6" type="ORF">CINCED_3A014581</name>
</gene>
<dbReference type="OrthoDB" id="444809at2759"/>
<dbReference type="GO" id="GO:0003723">
    <property type="term" value="F:RNA binding"/>
    <property type="evidence" value="ECO:0007669"/>
    <property type="project" value="TreeGrafter"/>
</dbReference>
<evidence type="ECO:0000256" key="3">
    <source>
        <dbReference type="ARBA" id="ARBA00023242"/>
    </source>
</evidence>
<evidence type="ECO:0000259" key="5">
    <source>
        <dbReference type="Pfam" id="PF04935"/>
    </source>
</evidence>
<dbReference type="PANTHER" id="PTHR14369:SF0">
    <property type="entry name" value="SURFEIT LOCUS PROTEIN 6"/>
    <property type="match status" value="1"/>
</dbReference>
<comment type="subcellular location">
    <subcellularLocation>
        <location evidence="1">Nucleus</location>
    </subcellularLocation>
</comment>
<dbReference type="GO" id="GO:0005730">
    <property type="term" value="C:nucleolus"/>
    <property type="evidence" value="ECO:0007669"/>
    <property type="project" value="TreeGrafter"/>
</dbReference>
<name>A0A5E4MCV1_9HEMI</name>
<sequence length="280" mass="32559">MHLIMTSLKPDDVKDLFNKEYDFVSTVLKQVKLPVRVEDSESEDSDNNEKVRKPILASDEISRAQSLDELHTRLAAIREKKYTYRGKIIKNKLQNKIKRKKKIHEKSKSEKKPTDNIENLKEKLSNENGITNSKAKLVFNRINFLGEQTTVVPPPTSANAKLALDEIKTKQQMYVELEKSGEAAKAKELKERDAWKNVLAKAEGVKVKDNMELLKKTIARKERQKKVSKTKWEERKMTLEKTKNEKQEKRTNNLMKKKQEKKEKIKKKAIKKGRYVTGVN</sequence>
<feature type="region of interest" description="Disordered" evidence="4">
    <location>
        <begin position="96"/>
        <end position="118"/>
    </location>
</feature>
<evidence type="ECO:0000256" key="1">
    <source>
        <dbReference type="ARBA" id="ARBA00004123"/>
    </source>
</evidence>
<accession>A0A5E4MCV1</accession>
<dbReference type="InterPro" id="IPR029190">
    <property type="entry name" value="Rrp14/SURF6_C"/>
</dbReference>
<evidence type="ECO:0000313" key="7">
    <source>
        <dbReference type="Proteomes" id="UP000325440"/>
    </source>
</evidence>
<comment type="similarity">
    <text evidence="2">Belongs to the SURF6 family.</text>
</comment>
<feature type="compositionally biased region" description="Basic and acidic residues" evidence="4">
    <location>
        <begin position="106"/>
        <end position="118"/>
    </location>
</feature>
<evidence type="ECO:0000313" key="6">
    <source>
        <dbReference type="EMBL" id="VVC28667.1"/>
    </source>
</evidence>
<feature type="compositionally biased region" description="Basic residues" evidence="4">
    <location>
        <begin position="255"/>
        <end position="269"/>
    </location>
</feature>